<keyword evidence="2" id="KW-1185">Reference proteome</keyword>
<gene>
    <name evidence="1" type="ORF">A0H81_03297</name>
</gene>
<evidence type="ECO:0000313" key="2">
    <source>
        <dbReference type="Proteomes" id="UP000092993"/>
    </source>
</evidence>
<accession>A0A1C7MGS3</accession>
<reference evidence="1 2" key="1">
    <citation type="submission" date="2016-03" db="EMBL/GenBank/DDBJ databases">
        <title>Whole genome sequencing of Grifola frondosa 9006-11.</title>
        <authorList>
            <person name="Min B."/>
            <person name="Park H."/>
            <person name="Kim J.-G."/>
            <person name="Cho H."/>
            <person name="Oh Y.-L."/>
            <person name="Kong W.-S."/>
            <person name="Choi I.-G."/>
        </authorList>
    </citation>
    <scope>NUCLEOTIDE SEQUENCE [LARGE SCALE GENOMIC DNA]</scope>
    <source>
        <strain evidence="1 2">9006-11</strain>
    </source>
</reference>
<name>A0A1C7MGS3_GRIFR</name>
<sequence length="84" mass="9465">MPEPSLTLSSHSRDRNECIVQVWKNVPSAPDFDNETLALHLSRCGAITMWCLDAIQHQKLEPKVQHGQFPQNVDAMSLLLTIVL</sequence>
<protein>
    <submittedName>
        <fullName evidence="1">Uncharacterized protein</fullName>
    </submittedName>
</protein>
<dbReference type="AlphaFoldDB" id="A0A1C7MGS3"/>
<proteinExistence type="predicted"/>
<organism evidence="1 2">
    <name type="scientific">Grifola frondosa</name>
    <name type="common">Maitake</name>
    <name type="synonym">Polyporus frondosus</name>
    <dbReference type="NCBI Taxonomy" id="5627"/>
    <lineage>
        <taxon>Eukaryota</taxon>
        <taxon>Fungi</taxon>
        <taxon>Dikarya</taxon>
        <taxon>Basidiomycota</taxon>
        <taxon>Agaricomycotina</taxon>
        <taxon>Agaricomycetes</taxon>
        <taxon>Polyporales</taxon>
        <taxon>Grifolaceae</taxon>
        <taxon>Grifola</taxon>
    </lineage>
</organism>
<dbReference type="Proteomes" id="UP000092993">
    <property type="component" value="Unassembled WGS sequence"/>
</dbReference>
<comment type="caution">
    <text evidence="1">The sequence shown here is derived from an EMBL/GenBank/DDBJ whole genome shotgun (WGS) entry which is preliminary data.</text>
</comment>
<evidence type="ECO:0000313" key="1">
    <source>
        <dbReference type="EMBL" id="OBZ76012.1"/>
    </source>
</evidence>
<dbReference type="EMBL" id="LUGG01000003">
    <property type="protein sequence ID" value="OBZ76012.1"/>
    <property type="molecule type" value="Genomic_DNA"/>
</dbReference>